<dbReference type="PANTHER" id="PTHR28641">
    <property type="match status" value="1"/>
</dbReference>
<reference evidence="2 3" key="1">
    <citation type="submission" date="2018-08" db="EMBL/GenBank/DDBJ databases">
        <authorList>
            <person name="Khan S.A."/>
            <person name="Jeon C.O."/>
            <person name="Chun B.H."/>
            <person name="Jeong S.E."/>
        </authorList>
    </citation>
    <scope>NUCLEOTIDE SEQUENCE [LARGE SCALE GENOMIC DNA]</scope>
    <source>
        <strain evidence="2 3">S-16</strain>
    </source>
</reference>
<dbReference type="OrthoDB" id="5292736at2"/>
<dbReference type="InterPro" id="IPR007956">
    <property type="entry name" value="Malonyl_CoA_deC_C"/>
</dbReference>
<name>A0A3N7JPZ9_9BURK</name>
<reference evidence="2 3" key="2">
    <citation type="submission" date="2018-12" db="EMBL/GenBank/DDBJ databases">
        <title>Rhizobacter gummiphilus sp. nov., a rubber-degrading bacterium isolated from the soil of a botanical garden in Japan.</title>
        <authorList>
            <person name="Shunsuke S.S."/>
        </authorList>
    </citation>
    <scope>NUCLEOTIDE SEQUENCE [LARGE SCALE GENOMIC DNA]</scope>
    <source>
        <strain evidence="2 3">S-16</strain>
    </source>
</reference>
<dbReference type="EMBL" id="QUSW01000005">
    <property type="protein sequence ID" value="RQP23119.1"/>
    <property type="molecule type" value="Genomic_DNA"/>
</dbReference>
<evidence type="ECO:0000313" key="2">
    <source>
        <dbReference type="EMBL" id="RQP23119.1"/>
    </source>
</evidence>
<dbReference type="PANTHER" id="PTHR28641:SF1">
    <property type="entry name" value="MALONYL-COA DECARBOXYLASE, MITOCHONDRIAL"/>
    <property type="match status" value="1"/>
</dbReference>
<evidence type="ECO:0000259" key="1">
    <source>
        <dbReference type="Pfam" id="PF05292"/>
    </source>
</evidence>
<dbReference type="GO" id="GO:0050080">
    <property type="term" value="F:malonyl-CoA decarboxylase activity"/>
    <property type="evidence" value="ECO:0007669"/>
    <property type="project" value="InterPro"/>
</dbReference>
<gene>
    <name evidence="2" type="ORF">DZC73_18535</name>
</gene>
<dbReference type="Pfam" id="PF05292">
    <property type="entry name" value="MCD"/>
    <property type="match status" value="1"/>
</dbReference>
<dbReference type="InterPro" id="IPR042303">
    <property type="entry name" value="Malonyl_CoA_deC_C_sf"/>
</dbReference>
<keyword evidence="3" id="KW-1185">Reference proteome</keyword>
<sequence length="122" mass="12999">MRSPKGSATMLDGLKDAACKAGGERALHESSTATQEALRQLGAFYLGIQSTSAQGDPVACFHLDNGARLERLNTLADLSAKGVKQSLGLMVNYLYDLGKVESHHEKFVHGEVAQSRAIASLI</sequence>
<dbReference type="InterPro" id="IPR038917">
    <property type="entry name" value="Malonyl_CoA_deC"/>
</dbReference>
<accession>A0A3N7JPZ9</accession>
<dbReference type="Proteomes" id="UP000267464">
    <property type="component" value="Unassembled WGS sequence"/>
</dbReference>
<dbReference type="Gene3D" id="3.40.630.150">
    <property type="entry name" value="Malonyl-CoA decarboxylase, catalytic domain"/>
    <property type="match status" value="1"/>
</dbReference>
<evidence type="ECO:0000313" key="3">
    <source>
        <dbReference type="Proteomes" id="UP000267464"/>
    </source>
</evidence>
<protein>
    <recommendedName>
        <fullName evidence="1">Malonyl-CoA decarboxylase C-terminal domain-containing protein</fullName>
    </recommendedName>
</protein>
<comment type="caution">
    <text evidence="2">The sequence shown here is derived from an EMBL/GenBank/DDBJ whole genome shotgun (WGS) entry which is preliminary data.</text>
</comment>
<proteinExistence type="predicted"/>
<feature type="domain" description="Malonyl-CoA decarboxylase C-terminal" evidence="1">
    <location>
        <begin position="29"/>
        <end position="96"/>
    </location>
</feature>
<dbReference type="AlphaFoldDB" id="A0A3N7JPZ9"/>
<dbReference type="GO" id="GO:0006633">
    <property type="term" value="P:fatty acid biosynthetic process"/>
    <property type="evidence" value="ECO:0007669"/>
    <property type="project" value="InterPro"/>
</dbReference>
<organism evidence="2 3">
    <name type="scientific">Piscinibacter terrae</name>
    <dbReference type="NCBI Taxonomy" id="2496871"/>
    <lineage>
        <taxon>Bacteria</taxon>
        <taxon>Pseudomonadati</taxon>
        <taxon>Pseudomonadota</taxon>
        <taxon>Betaproteobacteria</taxon>
        <taxon>Burkholderiales</taxon>
        <taxon>Sphaerotilaceae</taxon>
        <taxon>Piscinibacter</taxon>
    </lineage>
</organism>